<dbReference type="GO" id="GO:0033212">
    <property type="term" value="P:iron import into cell"/>
    <property type="evidence" value="ECO:0007669"/>
    <property type="project" value="InterPro"/>
</dbReference>
<accession>A0A937RDG7</accession>
<keyword evidence="7 13" id="KW-0408">Iron</keyword>
<dbReference type="GO" id="GO:0020037">
    <property type="term" value="F:heme binding"/>
    <property type="evidence" value="ECO:0007669"/>
    <property type="project" value="InterPro"/>
</dbReference>
<dbReference type="SUPFAM" id="SSF54909">
    <property type="entry name" value="Dimeric alpha+beta barrel"/>
    <property type="match status" value="1"/>
</dbReference>
<evidence type="ECO:0000256" key="5">
    <source>
        <dbReference type="ARBA" id="ARBA00022729"/>
    </source>
</evidence>
<evidence type="ECO:0000256" key="9">
    <source>
        <dbReference type="ARBA" id="ARBA00025737"/>
    </source>
</evidence>
<evidence type="ECO:0000256" key="8">
    <source>
        <dbReference type="ARBA" id="ARBA00023239"/>
    </source>
</evidence>
<dbReference type="InterPro" id="IPR011008">
    <property type="entry name" value="Dimeric_a/b-barrel"/>
</dbReference>
<keyword evidence="3 13" id="KW-0349">Heme</keyword>
<keyword evidence="6 13" id="KW-0560">Oxidoreductase</keyword>
<dbReference type="AlphaFoldDB" id="A0A937RDG7"/>
<dbReference type="EC" id="1.11.1.-" evidence="13"/>
<evidence type="ECO:0000256" key="13">
    <source>
        <dbReference type="RuleBase" id="RU365017"/>
    </source>
</evidence>
<dbReference type="NCBIfam" id="TIGR01412">
    <property type="entry name" value="tat_substr_1"/>
    <property type="match status" value="1"/>
</dbReference>
<comment type="function">
    <text evidence="13">Involved in the recovery of exogenous heme iron. Extracts iron from heme while preserving the protoporphyrin ring intact.</text>
</comment>
<evidence type="ECO:0000259" key="14">
    <source>
        <dbReference type="Pfam" id="PF04261"/>
    </source>
</evidence>
<dbReference type="EMBL" id="JAEACQ010000242">
    <property type="protein sequence ID" value="MBL7630093.1"/>
    <property type="molecule type" value="Genomic_DNA"/>
</dbReference>
<evidence type="ECO:0000256" key="11">
    <source>
        <dbReference type="ARBA" id="ARBA00033775"/>
    </source>
</evidence>
<dbReference type="GO" id="GO:0046872">
    <property type="term" value="F:metal ion binding"/>
    <property type="evidence" value="ECO:0007669"/>
    <property type="project" value="UniProtKB-KW"/>
</dbReference>
<evidence type="ECO:0000256" key="4">
    <source>
        <dbReference type="ARBA" id="ARBA00022723"/>
    </source>
</evidence>
<feature type="domain" description="Dyp-type peroxidase C-terminal" evidence="15">
    <location>
        <begin position="223"/>
        <end position="404"/>
    </location>
</feature>
<evidence type="ECO:0000313" key="16">
    <source>
        <dbReference type="EMBL" id="MBL7630093.1"/>
    </source>
</evidence>
<keyword evidence="8" id="KW-0456">Lyase</keyword>
<dbReference type="InterPro" id="IPR048327">
    <property type="entry name" value="Dyp_perox_N"/>
</dbReference>
<sequence length="416" mass="44542">MTRVSRRGLLLGGAAAGGAALGGGGVALALRDGDAPASADADEQATYPFEGEHQAGITTPVQRHLYFAAYDLTANATRDDLRTLLEDWTEAARHLAQGREVGETGAVGGSPLAPPEDTGEALGLGPNGLTITFGLGPALFEPGRLGLEKKRPALFEPLPSFALELLDEATSGGDLCVQACANDPQVAVHAIRNLSRIAFGRAQIRWAQLGYGRTSSTTRDQATPRNLMGFKDGTRNIKADEADELAAHVWSGGEGQDWFAGGTYLVTRKIQMLIESWDRTRLDEQEAIIGRDKGKGAPLSGDTEFTEPDFEAVSTATGDKAIPMDAHVRLAHPDFNTGQRMLRRGYNYVEGNNALGQTSAGLFFIAFQKSPRQFIDIQNALARDPLNEYIRHVASGFFAVPRGVRGGEHVAQDLFA</sequence>
<evidence type="ECO:0000313" key="17">
    <source>
        <dbReference type="Proteomes" id="UP000604475"/>
    </source>
</evidence>
<gene>
    <name evidence="16" type="primary">efeB</name>
    <name evidence="16" type="ORF">I7412_23570</name>
</gene>
<evidence type="ECO:0000256" key="2">
    <source>
        <dbReference type="ARBA" id="ARBA00022559"/>
    </source>
</evidence>
<dbReference type="Proteomes" id="UP000604475">
    <property type="component" value="Unassembled WGS sequence"/>
</dbReference>
<dbReference type="GO" id="GO:0005829">
    <property type="term" value="C:cytosol"/>
    <property type="evidence" value="ECO:0007669"/>
    <property type="project" value="TreeGrafter"/>
</dbReference>
<dbReference type="PANTHER" id="PTHR30521:SF4">
    <property type="entry name" value="DEFERROCHELATASE"/>
    <property type="match status" value="1"/>
</dbReference>
<reference evidence="16" key="1">
    <citation type="submission" date="2020-12" db="EMBL/GenBank/DDBJ databases">
        <title>Genomic characterization of non-nitrogen-fixing Frankia strains.</title>
        <authorList>
            <person name="Carlos-Shanley C."/>
            <person name="Guerra T."/>
            <person name="Hahn D."/>
        </authorList>
    </citation>
    <scope>NUCLEOTIDE SEQUENCE</scope>
    <source>
        <strain evidence="16">CN6</strain>
    </source>
</reference>
<evidence type="ECO:0000256" key="7">
    <source>
        <dbReference type="ARBA" id="ARBA00023004"/>
    </source>
</evidence>
<dbReference type="NCBIfam" id="TIGR01413">
    <property type="entry name" value="Dyp_perox_fam"/>
    <property type="match status" value="1"/>
</dbReference>
<keyword evidence="4 13" id="KW-0479">Metal-binding</keyword>
<comment type="catalytic activity">
    <reaction evidence="12">
        <text>heme b + 2 H(+) = protoporphyrin IX + Fe(2+)</text>
        <dbReference type="Rhea" id="RHEA:22584"/>
        <dbReference type="ChEBI" id="CHEBI:15378"/>
        <dbReference type="ChEBI" id="CHEBI:29033"/>
        <dbReference type="ChEBI" id="CHEBI:57306"/>
        <dbReference type="ChEBI" id="CHEBI:60344"/>
        <dbReference type="EC" id="4.98.1.1"/>
    </reaction>
    <physiologicalReaction direction="left-to-right" evidence="12">
        <dbReference type="Rhea" id="RHEA:22585"/>
    </physiologicalReaction>
</comment>
<proteinExistence type="inferred from homology"/>
<comment type="subcellular location">
    <subcellularLocation>
        <location evidence="1">Cell envelope</location>
    </subcellularLocation>
</comment>
<dbReference type="PANTHER" id="PTHR30521">
    <property type="entry name" value="DEFERROCHELATASE/PEROXIDASE"/>
    <property type="match status" value="1"/>
</dbReference>
<dbReference type="InterPro" id="IPR006311">
    <property type="entry name" value="TAT_signal"/>
</dbReference>
<keyword evidence="5" id="KW-0732">Signal</keyword>
<keyword evidence="2 13" id="KW-0575">Peroxidase</keyword>
<dbReference type="PROSITE" id="PS51404">
    <property type="entry name" value="DYP_PEROXIDASE"/>
    <property type="match status" value="1"/>
</dbReference>
<dbReference type="InterPro" id="IPR006313">
    <property type="entry name" value="EfeB/EfeN"/>
</dbReference>
<dbReference type="RefSeq" id="WP_202999485.1">
    <property type="nucleotide sequence ID" value="NZ_JADWYU010000085.1"/>
</dbReference>
<feature type="domain" description="Dyp-type peroxidase N-terminal" evidence="14">
    <location>
        <begin position="54"/>
        <end position="211"/>
    </location>
</feature>
<dbReference type="Pfam" id="PF04261">
    <property type="entry name" value="Dyp_perox_N"/>
    <property type="match status" value="1"/>
</dbReference>
<comment type="similarity">
    <text evidence="9 13">Belongs to the DyP-type peroxidase family.</text>
</comment>
<comment type="caution">
    <text evidence="16">The sequence shown here is derived from an EMBL/GenBank/DDBJ whole genome shotgun (WGS) entry which is preliminary data.</text>
</comment>
<dbReference type="GO" id="GO:0004601">
    <property type="term" value="F:peroxidase activity"/>
    <property type="evidence" value="ECO:0007669"/>
    <property type="project" value="UniProtKB-KW"/>
</dbReference>
<protein>
    <recommendedName>
        <fullName evidence="10 13">Deferrochelatase</fullName>
        <ecNumber evidence="13">1.11.1.-</ecNumber>
    </recommendedName>
    <alternativeName>
        <fullName evidence="11 13">Peroxidase EfeB</fullName>
    </alternativeName>
</protein>
<organism evidence="16 17">
    <name type="scientific">Frankia nepalensis</name>
    <dbReference type="NCBI Taxonomy" id="1836974"/>
    <lineage>
        <taxon>Bacteria</taxon>
        <taxon>Bacillati</taxon>
        <taxon>Actinomycetota</taxon>
        <taxon>Actinomycetes</taxon>
        <taxon>Frankiales</taxon>
        <taxon>Frankiaceae</taxon>
        <taxon>Frankia</taxon>
    </lineage>
</organism>
<dbReference type="PROSITE" id="PS51318">
    <property type="entry name" value="TAT"/>
    <property type="match status" value="1"/>
</dbReference>
<dbReference type="InterPro" id="IPR006314">
    <property type="entry name" value="Dyp_peroxidase"/>
</dbReference>
<dbReference type="GO" id="GO:0004325">
    <property type="term" value="F:ferrochelatase activity"/>
    <property type="evidence" value="ECO:0007669"/>
    <property type="project" value="UniProtKB-EC"/>
</dbReference>
<dbReference type="Pfam" id="PF20628">
    <property type="entry name" value="Dyp_perox_C"/>
    <property type="match status" value="1"/>
</dbReference>
<evidence type="ECO:0000256" key="10">
    <source>
        <dbReference type="ARBA" id="ARBA00033771"/>
    </source>
</evidence>
<evidence type="ECO:0000259" key="15">
    <source>
        <dbReference type="Pfam" id="PF20628"/>
    </source>
</evidence>
<evidence type="ECO:0000256" key="1">
    <source>
        <dbReference type="ARBA" id="ARBA00004196"/>
    </source>
</evidence>
<keyword evidence="17" id="KW-1185">Reference proteome</keyword>
<name>A0A937RDG7_9ACTN</name>
<evidence type="ECO:0000256" key="6">
    <source>
        <dbReference type="ARBA" id="ARBA00023002"/>
    </source>
</evidence>
<dbReference type="GO" id="GO:0030313">
    <property type="term" value="C:cell envelope"/>
    <property type="evidence" value="ECO:0007669"/>
    <property type="project" value="UniProtKB-SubCell"/>
</dbReference>
<dbReference type="InterPro" id="IPR048328">
    <property type="entry name" value="Dyp_perox_C"/>
</dbReference>
<evidence type="ECO:0000256" key="12">
    <source>
        <dbReference type="ARBA" id="ARBA00048856"/>
    </source>
</evidence>
<evidence type="ECO:0000256" key="3">
    <source>
        <dbReference type="ARBA" id="ARBA00022617"/>
    </source>
</evidence>
<comment type="cofactor">
    <cofactor evidence="13">
        <name>heme b</name>
        <dbReference type="ChEBI" id="CHEBI:60344"/>
    </cofactor>
    <text evidence="13">Binds 1 heme b (iron(II)-protoporphyrin IX) group non-covalently per subunit.</text>
</comment>